<gene>
    <name evidence="2" type="ordered locus">Dfer_1113</name>
</gene>
<dbReference type="Gene3D" id="1.20.120.330">
    <property type="entry name" value="Nucleotidyltransferases domain 2"/>
    <property type="match status" value="1"/>
</dbReference>
<dbReference type="Pfam" id="PF18498">
    <property type="entry name" value="DUF5618"/>
    <property type="match status" value="1"/>
</dbReference>
<evidence type="ECO:0000313" key="3">
    <source>
        <dbReference type="Proteomes" id="UP000002011"/>
    </source>
</evidence>
<keyword evidence="3" id="KW-1185">Reference proteome</keyword>
<sequence>MTDKNPISEAKRYLDNARTILKEKGNKENRFYRDPKYVKMAGHTAYAGVLLALDACFGDKTKGRKDVGWYKEQLSGMDKTALKNFISAYDLLHVAMSYDGNTDSDIAKLGLTRADEIILWVEQRTVTC</sequence>
<feature type="domain" description="DUF5618" evidence="1">
    <location>
        <begin position="6"/>
        <end position="123"/>
    </location>
</feature>
<dbReference type="OrthoDB" id="957519at2"/>
<protein>
    <recommendedName>
        <fullName evidence="1">DUF5618 domain-containing protein</fullName>
    </recommendedName>
</protein>
<evidence type="ECO:0000259" key="1">
    <source>
        <dbReference type="Pfam" id="PF18498"/>
    </source>
</evidence>
<dbReference type="EMBL" id="CP001619">
    <property type="protein sequence ID" value="ACT92362.1"/>
    <property type="molecule type" value="Genomic_DNA"/>
</dbReference>
<dbReference type="InterPro" id="IPR040988">
    <property type="entry name" value="DUF5618"/>
</dbReference>
<accession>C6W502</accession>
<dbReference type="Proteomes" id="UP000002011">
    <property type="component" value="Chromosome"/>
</dbReference>
<dbReference type="STRING" id="471854.Dfer_1113"/>
<dbReference type="AlphaFoldDB" id="C6W502"/>
<name>C6W502_DYAFD</name>
<dbReference type="HOGENOM" id="CLU_161890_0_0_10"/>
<dbReference type="eggNOG" id="ENOG502ZTH1">
    <property type="taxonomic scope" value="Bacteria"/>
</dbReference>
<dbReference type="KEGG" id="dfe:Dfer_1113"/>
<dbReference type="RefSeq" id="WP_015810616.1">
    <property type="nucleotide sequence ID" value="NC_013037.1"/>
</dbReference>
<evidence type="ECO:0000313" key="2">
    <source>
        <dbReference type="EMBL" id="ACT92362.1"/>
    </source>
</evidence>
<organism evidence="2 3">
    <name type="scientific">Dyadobacter fermentans (strain ATCC 700827 / DSM 18053 / CIP 107007 / KCTC 52180 / NS114)</name>
    <dbReference type="NCBI Taxonomy" id="471854"/>
    <lineage>
        <taxon>Bacteria</taxon>
        <taxon>Pseudomonadati</taxon>
        <taxon>Bacteroidota</taxon>
        <taxon>Cytophagia</taxon>
        <taxon>Cytophagales</taxon>
        <taxon>Spirosomataceae</taxon>
        <taxon>Dyadobacter</taxon>
    </lineage>
</organism>
<reference evidence="2 3" key="1">
    <citation type="journal article" date="2009" name="Stand. Genomic Sci.">
        <title>Complete genome sequence of Dyadobacter fermentans type strain (NS114).</title>
        <authorList>
            <person name="Lang E."/>
            <person name="Lapidus A."/>
            <person name="Chertkov O."/>
            <person name="Brettin T."/>
            <person name="Detter J.C."/>
            <person name="Han C."/>
            <person name="Copeland A."/>
            <person name="Glavina Del Rio T."/>
            <person name="Nolan M."/>
            <person name="Chen F."/>
            <person name="Lucas S."/>
            <person name="Tice H."/>
            <person name="Cheng J.F."/>
            <person name="Land M."/>
            <person name="Hauser L."/>
            <person name="Chang Y.J."/>
            <person name="Jeffries C.D."/>
            <person name="Kopitz M."/>
            <person name="Bruce D."/>
            <person name="Goodwin L."/>
            <person name="Pitluck S."/>
            <person name="Ovchinnikova G."/>
            <person name="Pati A."/>
            <person name="Ivanova N."/>
            <person name="Mavrommatis K."/>
            <person name="Chen A."/>
            <person name="Palaniappan K."/>
            <person name="Chain P."/>
            <person name="Bristow J."/>
            <person name="Eisen J.A."/>
            <person name="Markowitz V."/>
            <person name="Hugenholtz P."/>
            <person name="Goker M."/>
            <person name="Rohde M."/>
            <person name="Kyrpides N.C."/>
            <person name="Klenk H.P."/>
        </authorList>
    </citation>
    <scope>NUCLEOTIDE SEQUENCE [LARGE SCALE GENOMIC DNA]</scope>
    <source>
        <strain evidence="3">ATCC 700827 / DSM 18053 / CIP 107007 / KCTC 52180 / NS114</strain>
    </source>
</reference>
<proteinExistence type="predicted"/>